<evidence type="ECO:0000313" key="5">
    <source>
        <dbReference type="Proteomes" id="UP000253303"/>
    </source>
</evidence>
<evidence type="ECO:0000256" key="1">
    <source>
        <dbReference type="ARBA" id="ARBA00023295"/>
    </source>
</evidence>
<dbReference type="GO" id="GO:0000272">
    <property type="term" value="P:polysaccharide catabolic process"/>
    <property type="evidence" value="ECO:0007669"/>
    <property type="project" value="UniProtKB-KW"/>
</dbReference>
<dbReference type="CDD" id="cd00063">
    <property type="entry name" value="FN3"/>
    <property type="match status" value="1"/>
</dbReference>
<comment type="caution">
    <text evidence="4">The sequence shown here is derived from an EMBL/GenBank/DDBJ whole genome shotgun (WGS) entry which is preliminary data.</text>
</comment>
<dbReference type="Gene3D" id="2.60.40.10">
    <property type="entry name" value="Immunoglobulins"/>
    <property type="match status" value="1"/>
</dbReference>
<keyword evidence="1" id="KW-0326">Glycosidase</keyword>
<keyword evidence="5" id="KW-1185">Reference proteome</keyword>
<reference evidence="4 5" key="1">
    <citation type="submission" date="2018-06" db="EMBL/GenBank/DDBJ databases">
        <title>Sphaerisporangium craniellae sp. nov., isolated from a marine sponge in the South China Sea.</title>
        <authorList>
            <person name="Li L."/>
        </authorList>
    </citation>
    <scope>NUCLEOTIDE SEQUENCE [LARGE SCALE GENOMIC DNA]</scope>
    <source>
        <strain evidence="4 5">LHW63015</strain>
    </source>
</reference>
<organism evidence="4 5">
    <name type="scientific">Spongiactinospora rosea</name>
    <dbReference type="NCBI Taxonomy" id="2248750"/>
    <lineage>
        <taxon>Bacteria</taxon>
        <taxon>Bacillati</taxon>
        <taxon>Actinomycetota</taxon>
        <taxon>Actinomycetes</taxon>
        <taxon>Streptosporangiales</taxon>
        <taxon>Streptosporangiaceae</taxon>
        <taxon>Spongiactinospora</taxon>
    </lineage>
</organism>
<accession>A0A366M5T4</accession>
<dbReference type="AlphaFoldDB" id="A0A366M5T4"/>
<evidence type="ECO:0000256" key="2">
    <source>
        <dbReference type="ARBA" id="ARBA00023326"/>
    </source>
</evidence>
<dbReference type="Proteomes" id="UP000253303">
    <property type="component" value="Unassembled WGS sequence"/>
</dbReference>
<evidence type="ECO:0000259" key="3">
    <source>
        <dbReference type="PROSITE" id="PS50853"/>
    </source>
</evidence>
<dbReference type="GO" id="GO:0016798">
    <property type="term" value="F:hydrolase activity, acting on glycosyl bonds"/>
    <property type="evidence" value="ECO:0007669"/>
    <property type="project" value="UniProtKB-KW"/>
</dbReference>
<feature type="domain" description="Fibronectin type-III" evidence="3">
    <location>
        <begin position="400"/>
        <end position="497"/>
    </location>
</feature>
<sequence>MAVTEVVQGLGSWALTLDGSPREITDTLLYFGHVAIVPGRVAPAQYGDQLLTMARYVGVLTKRDSDDDRMAIAGQGMEVWLGDGDDKGEIFESPLNITGQSFANSIRAILGSGTAVVEGTLHSVPGAYTGRHQWESRRSAIRYVCSTFGAEYRVNGNGTLDAGTQAQLYAATPTCVIVRRGAEGRDLALTALPGEMQLSRDVEDFTTRVVLLAEGEGAATATGAANIASNPYLDLRGQAVKRTRLVSESGTVTGNAQSRAQLQLNRFTGTRNALRLGAEDFEVRGSFRPGDMVYVYDPDAGLYDPANEVTFRGQRINPIALRSVEASWPIVEGMTVAYRHQSGAWLDLTDFVRWETGSTTVGVGELGRSLTSTGFEPVGPRPIPDSTIPDVVSWVLPFQSSVYVDAEGNTRASMLLAWDLPLNADGSTILDGHHYEIAYGVSPAAEWQTAYAPWGELQAVVNDLSPGVVYDFRIRAVDTSANVGAWSVTESALAEADTIPPSTPAPPVVAASLIAIQITHTLGKASGGEWNLELDLDHLEVHVGASSGFAPDATTLRGKVPANAGMIQAEIAAVGTVPEPDTTLRHVKVIAVDRSGNRSPASNAAPVTALLIDNAHISDLSVSKVTAGTISANWLIGASIRTASSGQRVELNATGLHGYNSAGTELVTLSNTGSFTLRSASSGARVELDASGVRAYTSSVQTVNISSAGTFFIRSGVSPSARAEMDAAGLRMYNSSNQELVNISSGGTFAIQTGTSGARVVLSGAGVETFNGSGGRTFFANASSGDVEMTGRLTSTVSGSAARLVINPNFGVDPEIRMYEDATNYHYITSFVAGTGLQIGTTTIFNRKAVINMSDTGWQVSLLDGAGVNRTGGYVAAGTDLAELGVQGGAALRFQATHQIRLYGDWGHNNSESAIVSFTIDPGGPANSWGISYGVTLQTLPGVSFTADTGSAFDGTWIQGRTNSGVTLRTQGVGFIIAQIWAWQN</sequence>
<name>A0A366M5T4_9ACTN</name>
<dbReference type="EMBL" id="QMEY01000001">
    <property type="protein sequence ID" value="RBQ21628.1"/>
    <property type="molecule type" value="Genomic_DNA"/>
</dbReference>
<protein>
    <recommendedName>
        <fullName evidence="3">Fibronectin type-III domain-containing protein</fullName>
    </recommendedName>
</protein>
<keyword evidence="2" id="KW-0119">Carbohydrate metabolism</keyword>
<dbReference type="InterPro" id="IPR013783">
    <property type="entry name" value="Ig-like_fold"/>
</dbReference>
<evidence type="ECO:0000313" key="4">
    <source>
        <dbReference type="EMBL" id="RBQ21628.1"/>
    </source>
</evidence>
<gene>
    <name evidence="4" type="ORF">DP939_02645</name>
</gene>
<keyword evidence="1" id="KW-0378">Hydrolase</keyword>
<proteinExistence type="predicted"/>
<dbReference type="InterPro" id="IPR003961">
    <property type="entry name" value="FN3_dom"/>
</dbReference>
<dbReference type="InterPro" id="IPR036116">
    <property type="entry name" value="FN3_sf"/>
</dbReference>
<dbReference type="SUPFAM" id="SSF49265">
    <property type="entry name" value="Fibronectin type III"/>
    <property type="match status" value="1"/>
</dbReference>
<dbReference type="PROSITE" id="PS50853">
    <property type="entry name" value="FN3"/>
    <property type="match status" value="1"/>
</dbReference>
<keyword evidence="2" id="KW-0624">Polysaccharide degradation</keyword>